<sequence length="119" mass="13240">MADDRDSKGRMTAPLKGAQLFTSKTGKDASDKRWEKHNENSRQAIIEYASGKVKQELSFAEAYEYVVSNPQFLASEAGKTAAAKFVREEVGLAAPEGTKQITIDKRQINVYTLTLDRPE</sequence>
<protein>
    <submittedName>
        <fullName evidence="2">Uncharacterized protein</fullName>
    </submittedName>
</protein>
<organism evidence="2">
    <name type="scientific">marine sediment metagenome</name>
    <dbReference type="NCBI Taxonomy" id="412755"/>
    <lineage>
        <taxon>unclassified sequences</taxon>
        <taxon>metagenomes</taxon>
        <taxon>ecological metagenomes</taxon>
    </lineage>
</organism>
<feature type="region of interest" description="Disordered" evidence="1">
    <location>
        <begin position="1"/>
        <end position="38"/>
    </location>
</feature>
<comment type="caution">
    <text evidence="2">The sequence shown here is derived from an EMBL/GenBank/DDBJ whole genome shotgun (WGS) entry which is preliminary data.</text>
</comment>
<accession>A0A0F9KCF0</accession>
<feature type="compositionally biased region" description="Basic and acidic residues" evidence="1">
    <location>
        <begin position="25"/>
        <end position="38"/>
    </location>
</feature>
<name>A0A0F9KCF0_9ZZZZ</name>
<proteinExistence type="predicted"/>
<dbReference type="AlphaFoldDB" id="A0A0F9KCF0"/>
<reference evidence="2" key="1">
    <citation type="journal article" date="2015" name="Nature">
        <title>Complex archaea that bridge the gap between prokaryotes and eukaryotes.</title>
        <authorList>
            <person name="Spang A."/>
            <person name="Saw J.H."/>
            <person name="Jorgensen S.L."/>
            <person name="Zaremba-Niedzwiedzka K."/>
            <person name="Martijn J."/>
            <person name="Lind A.E."/>
            <person name="van Eijk R."/>
            <person name="Schleper C."/>
            <person name="Guy L."/>
            <person name="Ettema T.J."/>
        </authorList>
    </citation>
    <scope>NUCLEOTIDE SEQUENCE</scope>
</reference>
<evidence type="ECO:0000313" key="2">
    <source>
        <dbReference type="EMBL" id="KKM72311.1"/>
    </source>
</evidence>
<gene>
    <name evidence="2" type="ORF">LCGC14_1421850</name>
</gene>
<feature type="non-terminal residue" evidence="2">
    <location>
        <position position="119"/>
    </location>
</feature>
<dbReference type="EMBL" id="LAZR01009495">
    <property type="protein sequence ID" value="KKM72311.1"/>
    <property type="molecule type" value="Genomic_DNA"/>
</dbReference>
<evidence type="ECO:0000256" key="1">
    <source>
        <dbReference type="SAM" id="MobiDB-lite"/>
    </source>
</evidence>